<dbReference type="Proteomes" id="UP000664882">
    <property type="component" value="Unassembled WGS sequence"/>
</dbReference>
<keyword evidence="12" id="KW-1185">Reference proteome</keyword>
<keyword evidence="2 9" id="KW-0820">tRNA-binding</keyword>
<comment type="similarity">
    <text evidence="9">Belongs to the TmcA family.</text>
</comment>
<evidence type="ECO:0000256" key="9">
    <source>
        <dbReference type="HAMAP-Rule" id="MF_01886"/>
    </source>
</evidence>
<evidence type="ECO:0000256" key="1">
    <source>
        <dbReference type="ARBA" id="ARBA00022490"/>
    </source>
</evidence>
<dbReference type="CDD" id="cd04301">
    <property type="entry name" value="NAT_SF"/>
    <property type="match status" value="1"/>
</dbReference>
<evidence type="ECO:0000313" key="11">
    <source>
        <dbReference type="EMBL" id="MBO1519002.1"/>
    </source>
</evidence>
<dbReference type="Pfam" id="PF13718">
    <property type="entry name" value="GNAT_acetyltr_2"/>
    <property type="match status" value="2"/>
</dbReference>
<keyword evidence="8 9" id="KW-0012">Acyltransferase</keyword>
<dbReference type="EC" id="2.3.1.193" evidence="9"/>
<feature type="binding site" evidence="9">
    <location>
        <position position="341"/>
    </location>
    <ligand>
        <name>ATP</name>
        <dbReference type="ChEBI" id="CHEBI:30616"/>
    </ligand>
</feature>
<evidence type="ECO:0000256" key="8">
    <source>
        <dbReference type="ARBA" id="ARBA00023315"/>
    </source>
</evidence>
<evidence type="ECO:0000256" key="7">
    <source>
        <dbReference type="ARBA" id="ARBA00022884"/>
    </source>
</evidence>
<dbReference type="PROSITE" id="PS51186">
    <property type="entry name" value="GNAT"/>
    <property type="match status" value="1"/>
</dbReference>
<dbReference type="Gene3D" id="3.40.50.11040">
    <property type="match status" value="1"/>
</dbReference>
<dbReference type="InterPro" id="IPR000182">
    <property type="entry name" value="GNAT_dom"/>
</dbReference>
<keyword evidence="5 9" id="KW-0547">Nucleotide-binding</keyword>
<keyword evidence="6 9" id="KW-0067">ATP-binding</keyword>
<evidence type="ECO:0000256" key="5">
    <source>
        <dbReference type="ARBA" id="ARBA00022741"/>
    </source>
</evidence>
<dbReference type="InterPro" id="IPR027417">
    <property type="entry name" value="P-loop_NTPase"/>
</dbReference>
<dbReference type="InterPro" id="IPR032672">
    <property type="entry name" value="TmcA/NAT10/Kre33"/>
</dbReference>
<dbReference type="PANTHER" id="PTHR10925">
    <property type="entry name" value="N-ACETYLTRANSFERASE 10"/>
    <property type="match status" value="1"/>
</dbReference>
<dbReference type="Gene3D" id="3.40.50.300">
    <property type="entry name" value="P-loop containing nucleotide triphosphate hydrolases"/>
    <property type="match status" value="1"/>
</dbReference>
<dbReference type="Pfam" id="PF08351">
    <property type="entry name" value="TmcA_N"/>
    <property type="match status" value="1"/>
</dbReference>
<dbReference type="HAMAP" id="MF_01886">
    <property type="entry name" value="tRNA_acetyltr_TmcA"/>
    <property type="match status" value="1"/>
</dbReference>
<dbReference type="InterPro" id="IPR016181">
    <property type="entry name" value="Acyl_CoA_acyltransferase"/>
</dbReference>
<dbReference type="InterPro" id="IPR007807">
    <property type="entry name" value="TcmA/NAT10_helicase"/>
</dbReference>
<keyword evidence="3 9" id="KW-0808">Transferase</keyword>
<keyword evidence="1 9" id="KW-0963">Cytoplasm</keyword>
<dbReference type="InterPro" id="IPR013562">
    <property type="entry name" value="TmcA/NAT10_N"/>
</dbReference>
<evidence type="ECO:0000256" key="4">
    <source>
        <dbReference type="ARBA" id="ARBA00022694"/>
    </source>
</evidence>
<evidence type="ECO:0000256" key="6">
    <source>
        <dbReference type="ARBA" id="ARBA00022840"/>
    </source>
</evidence>
<evidence type="ECO:0000256" key="3">
    <source>
        <dbReference type="ARBA" id="ARBA00022679"/>
    </source>
</evidence>
<dbReference type="Pfam" id="PF05127">
    <property type="entry name" value="NAT10_TcmA_helicase"/>
    <property type="match status" value="1"/>
</dbReference>
<dbReference type="Gene3D" id="1.20.120.890">
    <property type="entry name" value="tRNA(Met) cytidine acetyltransferase, tail domain"/>
    <property type="match status" value="1"/>
</dbReference>
<proteinExistence type="inferred from homology"/>
<feature type="binding site" evidence="9">
    <location>
        <position position="194"/>
    </location>
    <ligand>
        <name>ATP</name>
        <dbReference type="ChEBI" id="CHEBI:30616"/>
    </ligand>
</feature>
<comment type="caution">
    <text evidence="9">Lacks conserved residue(s) required for the propagation of feature annotation.</text>
</comment>
<keyword evidence="4 9" id="KW-0819">tRNA processing</keyword>
<dbReference type="PANTHER" id="PTHR10925:SF5">
    <property type="entry name" value="RNA CYTIDINE ACETYLTRANSFERASE"/>
    <property type="match status" value="1"/>
</dbReference>
<sequence>MTNWRTWRQQLQYNGQRRLLVLAGTQEWAIEQAHHLMPHSGSCQLWLGEQAPATHSKALATNKFKNALGQEYDSLIFNAFSGLHPDALGATAGTLKAGGVMLLLCPPLAQWPDYADPDLTRYVAQAEQALALDSRFLRRFIRELQHNKQVIIWHQGQPFPALPALLQPLNSPQGCSQQAWQPVRDTKGCLNRQQRHALANILHCARTRTHMVLTADRGRGKSSLLGLAAQRLLQSGLTVLLSASNQDAPAQAFKHCASPLRFMAPDALLSEQPTADILLIDEAAAIPVPMLVTLAQRYCCIFASTEHGYEGTGLGFQLKFQPKLNELSPHWRKVHLHTPARWSPQDSLEPLIFNLLALNAEPQSPRGLTKSGLKTQWISRATLLDNDALLQQLFGLLTLAHYQTRPSDLRHLLDAPNLLLAVTFQGNLPIAVALLCAEGPLSAALSQGVWRGQRRPRGHLLPQSLAFHGGLATATQYSYYRIMRIVVHPHSQQQGLGSQLLAWLQQHLPQKTHCDFIGTSFGASPSLLTFWQNNGFKALRLGQSRDGVSGLHAIMMLWPCSASAQQILFDWQGQFSANLQAYRQGIWPRALTPIYQQLSLAPATYSAQQDRLIAHDFAFFHRDLLCDQPALLRFIKRQPWPNKLTINQQNILTALLTPGANPSQVATHYGLSGYKTAISQSRNIMQHFFKAPSEP</sequence>
<keyword evidence="7 9" id="KW-0694">RNA-binding</keyword>
<name>A0ABS3NF47_9GAMM</name>
<evidence type="ECO:0000313" key="12">
    <source>
        <dbReference type="Proteomes" id="UP000664882"/>
    </source>
</evidence>
<dbReference type="SUPFAM" id="SSF55729">
    <property type="entry name" value="Acyl-CoA N-acyltransferases (Nat)"/>
    <property type="match status" value="1"/>
</dbReference>
<comment type="subcellular location">
    <subcellularLocation>
        <location evidence="9">Cytoplasm</location>
    </subcellularLocation>
</comment>
<dbReference type="InterPro" id="IPR038321">
    <property type="entry name" value="TmcA_C_sf"/>
</dbReference>
<gene>
    <name evidence="9" type="primary">tmcA</name>
    <name evidence="11" type="ORF">J3U76_05020</name>
</gene>
<dbReference type="Gene3D" id="3.40.630.30">
    <property type="match status" value="1"/>
</dbReference>
<comment type="catalytic activity">
    <reaction evidence="9">
        <text>cytidine(34) in elongator tRNA(Met) + acetyl-CoA + ATP + H2O = N(4)-acetylcytidine(34) in elongator tRNA(Met) + ADP + phosphate + CoA + H(+)</text>
        <dbReference type="Rhea" id="RHEA:43788"/>
        <dbReference type="Rhea" id="RHEA-COMP:10693"/>
        <dbReference type="Rhea" id="RHEA-COMP:10694"/>
        <dbReference type="ChEBI" id="CHEBI:15377"/>
        <dbReference type="ChEBI" id="CHEBI:15378"/>
        <dbReference type="ChEBI" id="CHEBI:30616"/>
        <dbReference type="ChEBI" id="CHEBI:43474"/>
        <dbReference type="ChEBI" id="CHEBI:57287"/>
        <dbReference type="ChEBI" id="CHEBI:57288"/>
        <dbReference type="ChEBI" id="CHEBI:74900"/>
        <dbReference type="ChEBI" id="CHEBI:82748"/>
        <dbReference type="ChEBI" id="CHEBI:456216"/>
        <dbReference type="EC" id="2.3.1.193"/>
    </reaction>
</comment>
<protein>
    <recommendedName>
        <fullName evidence="9">tRNA(Met) cytidine acetyltransferase TmcA</fullName>
        <ecNumber evidence="9">2.3.1.193</ecNumber>
    </recommendedName>
</protein>
<comment type="caution">
    <text evidence="11">The sequence shown here is derived from an EMBL/GenBank/DDBJ whole genome shotgun (WGS) entry which is preliminary data.</text>
</comment>
<accession>A0ABS3NF47</accession>
<dbReference type="EMBL" id="JAGDFX010000004">
    <property type="protein sequence ID" value="MBO1519002.1"/>
    <property type="molecule type" value="Genomic_DNA"/>
</dbReference>
<organism evidence="11 12">
    <name type="scientific">Oceanisphaera pacifica</name>
    <dbReference type="NCBI Taxonomy" id="2818389"/>
    <lineage>
        <taxon>Bacteria</taxon>
        <taxon>Pseudomonadati</taxon>
        <taxon>Pseudomonadota</taxon>
        <taxon>Gammaproteobacteria</taxon>
        <taxon>Aeromonadales</taxon>
        <taxon>Aeromonadaceae</taxon>
        <taxon>Oceanisphaera</taxon>
    </lineage>
</organism>
<reference evidence="11 12" key="1">
    <citation type="submission" date="2021-03" db="EMBL/GenBank/DDBJ databases">
        <title>Oceanisphaera sp. nov., isolated from the intestine.</title>
        <authorList>
            <person name="Zhao L.-H."/>
            <person name="Shi L.-F."/>
        </authorList>
    </citation>
    <scope>NUCLEOTIDE SEQUENCE [LARGE SCALE GENOMIC DNA]</scope>
    <source>
        <strain evidence="11 12">DM8</strain>
    </source>
</reference>
<evidence type="ECO:0000259" key="10">
    <source>
        <dbReference type="PROSITE" id="PS51186"/>
    </source>
</evidence>
<evidence type="ECO:0000256" key="2">
    <source>
        <dbReference type="ARBA" id="ARBA00022555"/>
    </source>
</evidence>
<dbReference type="SUPFAM" id="SSF52540">
    <property type="entry name" value="P-loop containing nucleoside triphosphate hydrolases"/>
    <property type="match status" value="1"/>
</dbReference>
<dbReference type="InterPro" id="IPR024914">
    <property type="entry name" value="tRNA_acetyltr_TmcA"/>
</dbReference>
<feature type="domain" description="N-acetyltransferase" evidence="10">
    <location>
        <begin position="381"/>
        <end position="561"/>
    </location>
</feature>
<comment type="function">
    <text evidence="9">Catalyzes the formation of N(4)-acetylcytidine (ac(4)C) at the wobble position of tRNA(Met), by using acetyl-CoA as an acetyl donor and ATP (or GTP).</text>
</comment>